<keyword evidence="2" id="KW-1185">Reference proteome</keyword>
<dbReference type="InterPro" id="IPR001563">
    <property type="entry name" value="Peptidase_S10"/>
</dbReference>
<dbReference type="Proteomes" id="UP001652661">
    <property type="component" value="Chromosome 3L"/>
</dbReference>
<dbReference type="SUPFAM" id="SSF53474">
    <property type="entry name" value="alpha/beta-Hydrolases"/>
    <property type="match status" value="1"/>
</dbReference>
<dbReference type="RefSeq" id="XP_070142172.1">
    <property type="nucleotide sequence ID" value="XM_070286071.1"/>
</dbReference>
<gene>
    <name evidence="3" type="primary">LOC108072681</name>
</gene>
<reference evidence="3" key="1">
    <citation type="submission" date="2025-08" db="UniProtKB">
        <authorList>
            <consortium name="RefSeq"/>
        </authorList>
    </citation>
    <scope>IDENTIFICATION</scope>
    <source>
        <strain evidence="3">14028-0561.14</strain>
        <tissue evidence="3">Whole fly</tissue>
    </source>
</reference>
<dbReference type="InterPro" id="IPR029058">
    <property type="entry name" value="AB_hydrolase_fold"/>
</dbReference>
<comment type="similarity">
    <text evidence="1">Belongs to the peptidase S10 family.</text>
</comment>
<evidence type="ECO:0000256" key="1">
    <source>
        <dbReference type="ARBA" id="ARBA00009431"/>
    </source>
</evidence>
<dbReference type="GeneID" id="108072681"/>
<dbReference type="Gene3D" id="3.40.50.1820">
    <property type="entry name" value="alpha/beta hydrolase"/>
    <property type="match status" value="1"/>
</dbReference>
<name>A0ABM4GHH7_DROKI</name>
<sequence>MGKLVTGRESRIGATWTCVPELTCSTGFTTPPPMFQVTRSDHWPFGYKKVLEHLPLDLSYGGKAAAEFALELYYAKERGELRSNITSVELGSPWVSPIDSILAWGPLLRELGIVDQDGFDAIMYSAKTTAQLVKQDNWIQAAIQCLHTQEEVRKASEGVDFYNTMKKTNLPEDPEEEDAEVPLMKGPVSKILGIPEAVVYDLQSDAVFYNQRADFMKPVIHIVNELLEKTPLKVSVATGNLDLICATPGNVNWIAKLEWSGKREYLWAPRTTINVDGILEGYQKTGGNFTLFWINRSGHSIPADNPAAMSHVLRQITSVG</sequence>
<organism evidence="2 3">
    <name type="scientific">Drosophila kikkawai</name>
    <name type="common">Fruit fly</name>
    <dbReference type="NCBI Taxonomy" id="30033"/>
    <lineage>
        <taxon>Eukaryota</taxon>
        <taxon>Metazoa</taxon>
        <taxon>Ecdysozoa</taxon>
        <taxon>Arthropoda</taxon>
        <taxon>Hexapoda</taxon>
        <taxon>Insecta</taxon>
        <taxon>Pterygota</taxon>
        <taxon>Neoptera</taxon>
        <taxon>Endopterygota</taxon>
        <taxon>Diptera</taxon>
        <taxon>Brachycera</taxon>
        <taxon>Muscomorpha</taxon>
        <taxon>Ephydroidea</taxon>
        <taxon>Drosophilidae</taxon>
        <taxon>Drosophila</taxon>
        <taxon>Sophophora</taxon>
    </lineage>
</organism>
<protein>
    <submittedName>
        <fullName evidence="3">Retinoid-inducible serine carboxypeptidase-like isoform X2</fullName>
    </submittedName>
</protein>
<accession>A0ABM4GHH7</accession>
<evidence type="ECO:0000313" key="3">
    <source>
        <dbReference type="RefSeq" id="XP_070142172.1"/>
    </source>
</evidence>
<proteinExistence type="inferred from homology"/>
<evidence type="ECO:0000313" key="2">
    <source>
        <dbReference type="Proteomes" id="UP001652661"/>
    </source>
</evidence>
<dbReference type="Pfam" id="PF00450">
    <property type="entry name" value="Peptidase_S10"/>
    <property type="match status" value="1"/>
</dbReference>